<dbReference type="PANTHER" id="PTHR10218:SF231">
    <property type="entry name" value="GUANINE NUCLEOTIDE BINDING PROTEIN (G PROTEIN) ALPHA V1"/>
    <property type="match status" value="1"/>
</dbReference>
<evidence type="ECO:0000256" key="10">
    <source>
        <dbReference type="PIRSR" id="PIRSR601019-2"/>
    </source>
</evidence>
<keyword evidence="3 9" id="KW-0547">Nucleotide-binding</keyword>
<accession>A0A1Y3BIM6</accession>
<dbReference type="InterPro" id="IPR001019">
    <property type="entry name" value="Gprotein_alpha_su"/>
</dbReference>
<keyword evidence="1" id="KW-0519">Myristate</keyword>
<keyword evidence="7" id="KW-0807">Transducer</keyword>
<dbReference type="AlphaFoldDB" id="A0A1Y3BIM6"/>
<sequence>FENIDRITGEKYIPTTNDIVKSRIRTIGVVETEFIVDNHIIRMYDVGGQRSERRKWIQCFEDVRTLLFVVAISEYDMTLVEDSSRNRLKESLLLFESISNNLFFHNTCTILFLNKFDLFSQKILFTDRQLKHFFDDYHGPDYDAERSSMFIENQFRQIAQQANRSKTLIIHYTTATDTANIKQAFDSIVDTILSDNIRHSTLL</sequence>
<dbReference type="SUPFAM" id="SSF47895">
    <property type="entry name" value="Transducin (alpha subunit), insertion domain"/>
    <property type="match status" value="1"/>
</dbReference>
<keyword evidence="2 10" id="KW-0479">Metal-binding</keyword>
<evidence type="ECO:0000256" key="8">
    <source>
        <dbReference type="ARBA" id="ARBA00023288"/>
    </source>
</evidence>
<evidence type="ECO:0000256" key="1">
    <source>
        <dbReference type="ARBA" id="ARBA00022707"/>
    </source>
</evidence>
<dbReference type="InterPro" id="IPR027417">
    <property type="entry name" value="P-loop_NTPase"/>
</dbReference>
<keyword evidence="12" id="KW-1185">Reference proteome</keyword>
<evidence type="ECO:0000256" key="7">
    <source>
        <dbReference type="ARBA" id="ARBA00023224"/>
    </source>
</evidence>
<dbReference type="Proteomes" id="UP000194236">
    <property type="component" value="Unassembled WGS sequence"/>
</dbReference>
<organism evidence="11 12">
    <name type="scientific">Euroglyphus maynei</name>
    <name type="common">Mayne's house dust mite</name>
    <dbReference type="NCBI Taxonomy" id="6958"/>
    <lineage>
        <taxon>Eukaryota</taxon>
        <taxon>Metazoa</taxon>
        <taxon>Ecdysozoa</taxon>
        <taxon>Arthropoda</taxon>
        <taxon>Chelicerata</taxon>
        <taxon>Arachnida</taxon>
        <taxon>Acari</taxon>
        <taxon>Acariformes</taxon>
        <taxon>Sarcoptiformes</taxon>
        <taxon>Astigmata</taxon>
        <taxon>Psoroptidia</taxon>
        <taxon>Analgoidea</taxon>
        <taxon>Pyroglyphidae</taxon>
        <taxon>Pyroglyphinae</taxon>
        <taxon>Euroglyphus</taxon>
    </lineage>
</organism>
<keyword evidence="8" id="KW-0449">Lipoprotein</keyword>
<dbReference type="PANTHER" id="PTHR10218">
    <property type="entry name" value="GTP-BINDING PROTEIN ALPHA SUBUNIT"/>
    <property type="match status" value="1"/>
</dbReference>
<dbReference type="GO" id="GO:0046872">
    <property type="term" value="F:metal ion binding"/>
    <property type="evidence" value="ECO:0007669"/>
    <property type="project" value="UniProtKB-KW"/>
</dbReference>
<dbReference type="InterPro" id="IPR011025">
    <property type="entry name" value="GproteinA_insert"/>
</dbReference>
<feature type="binding site" evidence="9">
    <location>
        <begin position="45"/>
        <end position="49"/>
    </location>
    <ligand>
        <name>GTP</name>
        <dbReference type="ChEBI" id="CHEBI:37565"/>
    </ligand>
</feature>
<evidence type="ECO:0000256" key="9">
    <source>
        <dbReference type="PIRSR" id="PIRSR601019-1"/>
    </source>
</evidence>
<reference evidence="11 12" key="1">
    <citation type="submission" date="2017-03" db="EMBL/GenBank/DDBJ databases">
        <title>Genome Survey of Euroglyphus maynei.</title>
        <authorList>
            <person name="Arlian L.G."/>
            <person name="Morgan M.S."/>
            <person name="Rider S.D."/>
        </authorList>
    </citation>
    <scope>NUCLEOTIDE SEQUENCE [LARGE SCALE GENOMIC DNA]</scope>
    <source>
        <strain evidence="11">Arlian Lab</strain>
        <tissue evidence="11">Whole body</tissue>
    </source>
</reference>
<protein>
    <submittedName>
        <fullName evidence="11">Uncharacterized protein</fullName>
    </submittedName>
</protein>
<name>A0A1Y3BIM6_EURMA</name>
<evidence type="ECO:0000313" key="12">
    <source>
        <dbReference type="Proteomes" id="UP000194236"/>
    </source>
</evidence>
<dbReference type="SUPFAM" id="SSF52540">
    <property type="entry name" value="P-loop containing nucleoside triphosphate hydrolases"/>
    <property type="match status" value="1"/>
</dbReference>
<dbReference type="GO" id="GO:0001664">
    <property type="term" value="F:G protein-coupled receptor binding"/>
    <property type="evidence" value="ECO:0007669"/>
    <property type="project" value="TreeGrafter"/>
</dbReference>
<feature type="binding site" evidence="9">
    <location>
        <position position="175"/>
    </location>
    <ligand>
        <name>GTP</name>
        <dbReference type="ChEBI" id="CHEBI:37565"/>
    </ligand>
</feature>
<evidence type="ECO:0000256" key="2">
    <source>
        <dbReference type="ARBA" id="ARBA00022723"/>
    </source>
</evidence>
<dbReference type="SMART" id="SM00275">
    <property type="entry name" value="G_alpha"/>
    <property type="match status" value="1"/>
</dbReference>
<dbReference type="CDD" id="cd00066">
    <property type="entry name" value="G-alpha"/>
    <property type="match status" value="1"/>
</dbReference>
<dbReference type="GO" id="GO:0003924">
    <property type="term" value="F:GTPase activity"/>
    <property type="evidence" value="ECO:0007669"/>
    <property type="project" value="InterPro"/>
</dbReference>
<dbReference type="Pfam" id="PF00503">
    <property type="entry name" value="G-alpha"/>
    <property type="match status" value="1"/>
</dbReference>
<dbReference type="EMBL" id="MUJZ01021530">
    <property type="protein sequence ID" value="OTF79758.1"/>
    <property type="molecule type" value="Genomic_DNA"/>
</dbReference>
<dbReference type="GO" id="GO:0007188">
    <property type="term" value="P:adenylate cyclase-modulating G protein-coupled receptor signaling pathway"/>
    <property type="evidence" value="ECO:0007669"/>
    <property type="project" value="TreeGrafter"/>
</dbReference>
<keyword evidence="5 9" id="KW-0342">GTP-binding</keyword>
<dbReference type="Gene3D" id="3.40.50.300">
    <property type="entry name" value="P-loop containing nucleotide triphosphate hydrolases"/>
    <property type="match status" value="1"/>
</dbReference>
<dbReference type="GO" id="GO:0005737">
    <property type="term" value="C:cytoplasm"/>
    <property type="evidence" value="ECO:0007669"/>
    <property type="project" value="TreeGrafter"/>
</dbReference>
<keyword evidence="4 10" id="KW-0460">Magnesium</keyword>
<evidence type="ECO:0000256" key="6">
    <source>
        <dbReference type="ARBA" id="ARBA00023139"/>
    </source>
</evidence>
<dbReference type="FunFam" id="3.40.50.300:FF:002307">
    <property type="entry name" value="Guanine nucleotide-binding protein G(k) subunit alpha"/>
    <property type="match status" value="1"/>
</dbReference>
<dbReference type="PRINTS" id="PR00318">
    <property type="entry name" value="GPROTEINA"/>
</dbReference>
<feature type="binding site" evidence="9">
    <location>
        <begin position="114"/>
        <end position="117"/>
    </location>
    <ligand>
        <name>GTP</name>
        <dbReference type="ChEBI" id="CHEBI:37565"/>
    </ligand>
</feature>
<dbReference type="OrthoDB" id="5817230at2759"/>
<evidence type="ECO:0000256" key="4">
    <source>
        <dbReference type="ARBA" id="ARBA00022842"/>
    </source>
</evidence>
<feature type="binding site" evidence="10">
    <location>
        <position position="26"/>
    </location>
    <ligand>
        <name>Mg(2+)</name>
        <dbReference type="ChEBI" id="CHEBI:18420"/>
    </ligand>
</feature>
<feature type="non-terminal residue" evidence="11">
    <location>
        <position position="1"/>
    </location>
</feature>
<keyword evidence="6" id="KW-0564">Palmitate</keyword>
<gene>
    <name evidence="11" type="ORF">BLA29_006138</name>
</gene>
<comment type="caution">
    <text evidence="11">The sequence shown here is derived from an EMBL/GenBank/DDBJ whole genome shotgun (WGS) entry which is preliminary data.</text>
</comment>
<evidence type="ECO:0000256" key="3">
    <source>
        <dbReference type="ARBA" id="ARBA00022741"/>
    </source>
</evidence>
<dbReference type="GO" id="GO:0005525">
    <property type="term" value="F:GTP binding"/>
    <property type="evidence" value="ECO:0007669"/>
    <property type="project" value="UniProtKB-KW"/>
</dbReference>
<proteinExistence type="predicted"/>
<evidence type="ECO:0000313" key="11">
    <source>
        <dbReference type="EMBL" id="OTF79758.1"/>
    </source>
</evidence>
<dbReference type="GO" id="GO:0031683">
    <property type="term" value="F:G-protein beta/gamma-subunit complex binding"/>
    <property type="evidence" value="ECO:0007669"/>
    <property type="project" value="InterPro"/>
</dbReference>
<dbReference type="GO" id="GO:0005834">
    <property type="term" value="C:heterotrimeric G-protein complex"/>
    <property type="evidence" value="ECO:0007669"/>
    <property type="project" value="TreeGrafter"/>
</dbReference>
<dbReference type="PROSITE" id="PS51882">
    <property type="entry name" value="G_ALPHA"/>
    <property type="match status" value="1"/>
</dbReference>
<evidence type="ECO:0000256" key="5">
    <source>
        <dbReference type="ARBA" id="ARBA00023134"/>
    </source>
</evidence>